<proteinExistence type="predicted"/>
<gene>
    <name evidence="2" type="ORF">BBEV_0749</name>
</gene>
<dbReference type="PATRIC" id="fig|632773.3.peg.788"/>
<dbReference type="InterPro" id="IPR011528">
    <property type="entry name" value="NERD"/>
</dbReference>
<evidence type="ECO:0000259" key="1">
    <source>
        <dbReference type="Pfam" id="PF08378"/>
    </source>
</evidence>
<dbReference type="EMBL" id="CP012502">
    <property type="protein sequence ID" value="AOM82120.1"/>
    <property type="molecule type" value="Genomic_DNA"/>
</dbReference>
<dbReference type="KEGG" id="bbev:BBEV_0749"/>
<dbReference type="AlphaFoldDB" id="A0A1D7QSX8"/>
<name>A0A1D7QSX8_9BACI</name>
<keyword evidence="3" id="KW-1185">Reference proteome</keyword>
<evidence type="ECO:0000313" key="2">
    <source>
        <dbReference type="EMBL" id="AOM82120.1"/>
    </source>
</evidence>
<organism evidence="2 3">
    <name type="scientific">Salisediminibacterium beveridgei</name>
    <dbReference type="NCBI Taxonomy" id="632773"/>
    <lineage>
        <taxon>Bacteria</taxon>
        <taxon>Bacillati</taxon>
        <taxon>Bacillota</taxon>
        <taxon>Bacilli</taxon>
        <taxon>Bacillales</taxon>
        <taxon>Bacillaceae</taxon>
        <taxon>Salisediminibacterium</taxon>
    </lineage>
</organism>
<dbReference type="Proteomes" id="UP000094463">
    <property type="component" value="Chromosome"/>
</dbReference>
<evidence type="ECO:0000313" key="3">
    <source>
        <dbReference type="Proteomes" id="UP000094463"/>
    </source>
</evidence>
<dbReference type="Pfam" id="PF08378">
    <property type="entry name" value="NERD"/>
    <property type="match status" value="1"/>
</dbReference>
<dbReference type="RefSeq" id="WP_069364235.1">
    <property type="nucleotide sequence ID" value="NZ_CP012502.1"/>
</dbReference>
<sequence length="316" mass="38447">MAQLIKLSDYVSRYEIDIYRYPSRYVRLKKERWQRLKLDWEARKKREQMPLWHSPSHFEVSQIKQKFNTWRRQFTKKEDEDVTDLPFDEQQDQSFDDLKRAFRDELFRFQMNWASSTISEISRVKKSYYYDGFLRFLAQELPDTVFVMYQPVCYLKKAPVDMDVILITPFEIWLIRHLKGNDQTIFDRESDRRWEKRVNDQRVSFMSPLMDLKRSRQVIEHLLDELDTDIPIRQAVISMDGYIDMSPRSTRIKLYDRRTLHEFKEQMLKSTAPIKSHQLKMADILLANSMTLSEIREDLEMDETDLLDDETDFRYD</sequence>
<feature type="domain" description="NERD" evidence="1">
    <location>
        <begin position="157"/>
        <end position="237"/>
    </location>
</feature>
<reference evidence="2 3" key="1">
    <citation type="submission" date="2015-08" db="EMBL/GenBank/DDBJ databases">
        <title>The complete genome sequence of Bacillus beveridgei MLTeJB.</title>
        <authorList>
            <person name="Hanson T.E."/>
            <person name="Mesa C."/>
            <person name="Basesman S.M."/>
            <person name="Oremland R.S."/>
        </authorList>
    </citation>
    <scope>NUCLEOTIDE SEQUENCE [LARGE SCALE GENOMIC DNA]</scope>
    <source>
        <strain evidence="2 3">MLTeJB</strain>
    </source>
</reference>
<accession>A0A1D7QSX8</accession>
<protein>
    <recommendedName>
        <fullName evidence="1">NERD domain-containing protein</fullName>
    </recommendedName>
</protein>
<dbReference type="STRING" id="632773.BBEV_0749"/>